<dbReference type="SUPFAM" id="SSF46689">
    <property type="entry name" value="Homeodomain-like"/>
    <property type="match status" value="2"/>
</dbReference>
<sequence>MYKAMLVDDEYMILEGLKQIIPWNELGFEIVKTVKRAQEALDYLEEHHVDLLITDVTMPKMTGIDLVREIRKFKPELSIIILSGYQEFSYVKQGLELGVKGYLVKPVNKEELEQKVVQIRDDLEQEERMGTQKELYYETMIHRWLNDELNEDEFLTFLKEVNESLQKSYSVIIVNQANTSLDLSKYAKDQDQPFIIQNENETTFQTVIVYQGMRNELNLFVKGIEEQLKGQVFKIILGESVSEWENVYESFEKAKKLLLFQEFYGDKEAAQMIVSLTDLEKEEEKLHFLSFNKALIIGDIATIQEELHHIYQQMTEFRYTPENVRHVTFLLFTDIYRQYPSLDKDIYDETLKKIHHSSSMMELKTWLDDILNSIYDNPAVSKRYSDLVKSAIDIISSDYQRDLSLKSVAETLHINPVYLGQLFKKETERSFSQFLNQTRIKKGQYLLLNSNKPINEVGYDIGYNNPTYFFKMFRKLNGLTPKEFREKYLQNYHSFEEE</sequence>
<dbReference type="Proteomes" id="UP000195918">
    <property type="component" value="Unassembled WGS sequence"/>
</dbReference>
<dbReference type="PROSITE" id="PS01124">
    <property type="entry name" value="HTH_ARAC_FAMILY_2"/>
    <property type="match status" value="1"/>
</dbReference>
<protein>
    <submittedName>
        <fullName evidence="11">DNA-binding response regulator, AraC family</fullName>
    </submittedName>
</protein>
<dbReference type="InterPro" id="IPR011006">
    <property type="entry name" value="CheY-like_superfamily"/>
</dbReference>
<dbReference type="SMART" id="SM00342">
    <property type="entry name" value="HTH_ARAC"/>
    <property type="match status" value="1"/>
</dbReference>
<dbReference type="InterPro" id="IPR018062">
    <property type="entry name" value="HTH_AraC-typ_CS"/>
</dbReference>
<dbReference type="EMBL" id="FWFD01000003">
    <property type="protein sequence ID" value="SLM84727.1"/>
    <property type="molecule type" value="Genomic_DNA"/>
</dbReference>
<reference evidence="12" key="1">
    <citation type="submission" date="2017-02" db="EMBL/GenBank/DDBJ databases">
        <authorList>
            <person name="Dridi B."/>
        </authorList>
    </citation>
    <scope>NUCLEOTIDE SEQUENCE [LARGE SCALE GENOMIC DNA]</scope>
    <source>
        <strain evidence="12">bH819</strain>
    </source>
</reference>
<evidence type="ECO:0000256" key="4">
    <source>
        <dbReference type="ARBA" id="ARBA00023012"/>
    </source>
</evidence>
<name>A0A1X6WKE6_9ENTE</name>
<evidence type="ECO:0000259" key="9">
    <source>
        <dbReference type="PROSITE" id="PS01124"/>
    </source>
</evidence>
<dbReference type="AlphaFoldDB" id="A0A1X6WKE6"/>
<dbReference type="GO" id="GO:0043565">
    <property type="term" value="F:sequence-specific DNA binding"/>
    <property type="evidence" value="ECO:0007669"/>
    <property type="project" value="InterPro"/>
</dbReference>
<dbReference type="PRINTS" id="PR00032">
    <property type="entry name" value="HTHARAC"/>
</dbReference>
<evidence type="ECO:0000256" key="3">
    <source>
        <dbReference type="ARBA" id="ARBA00022553"/>
    </source>
</evidence>
<evidence type="ECO:0000256" key="1">
    <source>
        <dbReference type="ARBA" id="ARBA00004496"/>
    </source>
</evidence>
<evidence type="ECO:0000256" key="5">
    <source>
        <dbReference type="ARBA" id="ARBA00023015"/>
    </source>
</evidence>
<keyword evidence="4" id="KW-0902">Two-component regulatory system</keyword>
<keyword evidence="2" id="KW-0963">Cytoplasm</keyword>
<dbReference type="Pfam" id="PF12833">
    <property type="entry name" value="HTH_18"/>
    <property type="match status" value="1"/>
</dbReference>
<keyword evidence="5" id="KW-0805">Transcription regulation</keyword>
<dbReference type="InterPro" id="IPR020449">
    <property type="entry name" value="Tscrpt_reg_AraC-type_HTH"/>
</dbReference>
<evidence type="ECO:0000256" key="2">
    <source>
        <dbReference type="ARBA" id="ARBA00022490"/>
    </source>
</evidence>
<keyword evidence="7" id="KW-0804">Transcription</keyword>
<keyword evidence="12" id="KW-1185">Reference proteome</keyword>
<proteinExistence type="predicted"/>
<dbReference type="PANTHER" id="PTHR42713">
    <property type="entry name" value="HISTIDINE KINASE-RELATED"/>
    <property type="match status" value="1"/>
</dbReference>
<dbReference type="CDD" id="cd17536">
    <property type="entry name" value="REC_YesN-like"/>
    <property type="match status" value="1"/>
</dbReference>
<dbReference type="Gene3D" id="1.10.10.60">
    <property type="entry name" value="Homeodomain-like"/>
    <property type="match status" value="2"/>
</dbReference>
<gene>
    <name evidence="11" type="ORF">FM121_01445</name>
</gene>
<dbReference type="GO" id="GO:0003700">
    <property type="term" value="F:DNA-binding transcription factor activity"/>
    <property type="evidence" value="ECO:0007669"/>
    <property type="project" value="InterPro"/>
</dbReference>
<organism evidence="11 12">
    <name type="scientific">Vagococcus fluvialis bH819</name>
    <dbReference type="NCBI Taxonomy" id="1255619"/>
    <lineage>
        <taxon>Bacteria</taxon>
        <taxon>Bacillati</taxon>
        <taxon>Bacillota</taxon>
        <taxon>Bacilli</taxon>
        <taxon>Lactobacillales</taxon>
        <taxon>Enterococcaceae</taxon>
        <taxon>Vagococcus</taxon>
    </lineage>
</organism>
<dbReference type="InterPro" id="IPR001789">
    <property type="entry name" value="Sig_transdc_resp-reg_receiver"/>
</dbReference>
<dbReference type="PANTHER" id="PTHR42713:SF3">
    <property type="entry name" value="TRANSCRIPTIONAL REGULATORY PROTEIN HPTR"/>
    <property type="match status" value="1"/>
</dbReference>
<dbReference type="PROSITE" id="PS50110">
    <property type="entry name" value="RESPONSE_REGULATORY"/>
    <property type="match status" value="1"/>
</dbReference>
<dbReference type="SMART" id="SM00448">
    <property type="entry name" value="REC"/>
    <property type="match status" value="1"/>
</dbReference>
<evidence type="ECO:0000313" key="12">
    <source>
        <dbReference type="Proteomes" id="UP000195918"/>
    </source>
</evidence>
<dbReference type="GO" id="GO:0005737">
    <property type="term" value="C:cytoplasm"/>
    <property type="evidence" value="ECO:0007669"/>
    <property type="project" value="UniProtKB-SubCell"/>
</dbReference>
<dbReference type="Gene3D" id="3.40.50.2300">
    <property type="match status" value="1"/>
</dbReference>
<feature type="domain" description="HTH araC/xylS-type" evidence="9">
    <location>
        <begin position="389"/>
        <end position="487"/>
    </location>
</feature>
<evidence type="ECO:0000256" key="6">
    <source>
        <dbReference type="ARBA" id="ARBA00023125"/>
    </source>
</evidence>
<dbReference type="Pfam" id="PF00072">
    <property type="entry name" value="Response_reg"/>
    <property type="match status" value="1"/>
</dbReference>
<dbReference type="RefSeq" id="WP_086950378.1">
    <property type="nucleotide sequence ID" value="NZ_FWFD01000003.1"/>
</dbReference>
<dbReference type="InterPro" id="IPR009057">
    <property type="entry name" value="Homeodomain-like_sf"/>
</dbReference>
<evidence type="ECO:0000256" key="8">
    <source>
        <dbReference type="PROSITE-ProRule" id="PRU00169"/>
    </source>
</evidence>
<keyword evidence="3 8" id="KW-0597">Phosphoprotein</keyword>
<evidence type="ECO:0000313" key="11">
    <source>
        <dbReference type="EMBL" id="SLM84727.1"/>
    </source>
</evidence>
<accession>A0A1X6WKE6</accession>
<evidence type="ECO:0000259" key="10">
    <source>
        <dbReference type="PROSITE" id="PS50110"/>
    </source>
</evidence>
<dbReference type="SUPFAM" id="SSF52172">
    <property type="entry name" value="CheY-like"/>
    <property type="match status" value="1"/>
</dbReference>
<evidence type="ECO:0000256" key="7">
    <source>
        <dbReference type="ARBA" id="ARBA00023163"/>
    </source>
</evidence>
<dbReference type="OrthoDB" id="342399at2"/>
<dbReference type="PROSITE" id="PS00041">
    <property type="entry name" value="HTH_ARAC_FAMILY_1"/>
    <property type="match status" value="1"/>
</dbReference>
<feature type="domain" description="Response regulatory" evidence="10">
    <location>
        <begin position="3"/>
        <end position="120"/>
    </location>
</feature>
<dbReference type="InterPro" id="IPR051552">
    <property type="entry name" value="HptR"/>
</dbReference>
<keyword evidence="6 11" id="KW-0238">DNA-binding</keyword>
<dbReference type="GO" id="GO:0000160">
    <property type="term" value="P:phosphorelay signal transduction system"/>
    <property type="evidence" value="ECO:0007669"/>
    <property type="project" value="UniProtKB-KW"/>
</dbReference>
<dbReference type="InterPro" id="IPR018060">
    <property type="entry name" value="HTH_AraC"/>
</dbReference>
<feature type="modified residue" description="4-aspartylphosphate" evidence="8">
    <location>
        <position position="55"/>
    </location>
</feature>
<comment type="subcellular location">
    <subcellularLocation>
        <location evidence="1">Cytoplasm</location>
    </subcellularLocation>
</comment>